<protein>
    <submittedName>
        <fullName evidence="9">Mitochondrial ribonuclease P protein 3</fullName>
    </submittedName>
</protein>
<dbReference type="GO" id="GO:0030678">
    <property type="term" value="C:mitochondrial ribonuclease P complex"/>
    <property type="evidence" value="ECO:0007669"/>
    <property type="project" value="TreeGrafter"/>
</dbReference>
<sequence length="532" mass="62512">MSSLIRKHLFWYFPKVVSPRHTSIYTQRFLSVVTPDIIAPRKVKGRYASEEQKRIITEFITNSSSTTIDWNVLKSSVLAINHGYLNEKNVNGYILEKCSQQQRLDLIKSFMKYMKQYNNGKPNITLELLYIRSCYKLRKELTNEDQYEIQTNCHSLFKNNLHLLNPVLLEGIVMGICCTPLWHDSLEFIKASTIDDEITVNTLLCIILRAFEEAEIDLGWNLVHNIFNRHRILPLEIVEAWFNLCEKNVNCSHRRVLEFLRDNEYVIREDLAELIRNKFKQFGIKTTTTMIYHNDGKCKNCNRVLKNVDVSDSEFKMLQERFLSNVMIGKNIFNNSSPQELNDFKDFIEITAPYDVVVDGLNLAYAYRGKIGNHSLTKIIMKKFIEKKLKVLLIGRKHLVNMLGKEFNFIKENAHIFFTNDLSKDDPFVLYAAMYSGINTKILTRDLMRGHKFLLKDVHVKSIFQKWLQKHRLRLKIRAGDEIIIKDPITYLQATQETENGLIWHMPYQEFKERGSWSKPDSSPDKWMCIQM</sequence>
<reference evidence="9" key="1">
    <citation type="submission" date="2017-10" db="EMBL/GenBank/DDBJ databases">
        <title>Transcriptome Assembly of Sugarcane Aphid Adults.</title>
        <authorList>
            <person name="Scully E.D."/>
            <person name="Palmer N.A."/>
            <person name="Geib S.M."/>
            <person name="Sarath G."/>
            <person name="Sattler S.E."/>
        </authorList>
    </citation>
    <scope>NUCLEOTIDE SEQUENCE</scope>
    <source>
        <tissue evidence="9">Whole body</tissue>
    </source>
</reference>
<evidence type="ECO:0000256" key="4">
    <source>
        <dbReference type="ARBA" id="ARBA00022801"/>
    </source>
</evidence>
<keyword evidence="7" id="KW-0496">Mitochondrion</keyword>
<dbReference type="GO" id="GO:0004526">
    <property type="term" value="F:ribonuclease P activity"/>
    <property type="evidence" value="ECO:0007669"/>
    <property type="project" value="TreeGrafter"/>
</dbReference>
<dbReference type="OrthoDB" id="46913at2759"/>
<dbReference type="InterPro" id="IPR033495">
    <property type="entry name" value="MRPP3_PIN_dom"/>
</dbReference>
<dbReference type="PANTHER" id="PTHR13547:SF1">
    <property type="entry name" value="MITOCHONDRIAL RIBONUCLEASE P CATALYTIC SUBUNIT"/>
    <property type="match status" value="1"/>
</dbReference>
<evidence type="ECO:0000256" key="3">
    <source>
        <dbReference type="ARBA" id="ARBA00022723"/>
    </source>
</evidence>
<dbReference type="GO" id="GO:0097745">
    <property type="term" value="P:mitochondrial tRNA 5'-end processing"/>
    <property type="evidence" value="ECO:0007669"/>
    <property type="project" value="TreeGrafter"/>
</dbReference>
<name>A0A2H8TSY8_9HEMI</name>
<keyword evidence="6" id="KW-0809">Transit peptide</keyword>
<feature type="domain" description="PRORP" evidence="8">
    <location>
        <begin position="293"/>
        <end position="529"/>
    </location>
</feature>
<dbReference type="CTD" id="31568"/>
<evidence type="ECO:0000259" key="8">
    <source>
        <dbReference type="Pfam" id="PF16953"/>
    </source>
</evidence>
<dbReference type="InterPro" id="IPR031595">
    <property type="entry name" value="PRORP_C"/>
</dbReference>
<dbReference type="CDD" id="cd18718">
    <property type="entry name" value="PIN_PRORP"/>
    <property type="match status" value="1"/>
</dbReference>
<comment type="similarity">
    <text evidence="2">Belongs to the PPR family. P subfamily.</text>
</comment>
<dbReference type="AlphaFoldDB" id="A0A2H8TSY8"/>
<evidence type="ECO:0000256" key="1">
    <source>
        <dbReference type="ARBA" id="ARBA00004173"/>
    </source>
</evidence>
<comment type="subcellular location">
    <subcellularLocation>
        <location evidence="1">Mitochondrion</location>
    </subcellularLocation>
</comment>
<evidence type="ECO:0000313" key="9">
    <source>
        <dbReference type="EMBL" id="MBW17343.1"/>
    </source>
</evidence>
<organism evidence="9">
    <name type="scientific">Melanaphis sacchari</name>
    <dbReference type="NCBI Taxonomy" id="742174"/>
    <lineage>
        <taxon>Eukaryota</taxon>
        <taxon>Metazoa</taxon>
        <taxon>Ecdysozoa</taxon>
        <taxon>Arthropoda</taxon>
        <taxon>Hexapoda</taxon>
        <taxon>Insecta</taxon>
        <taxon>Pterygota</taxon>
        <taxon>Neoptera</taxon>
        <taxon>Paraneoptera</taxon>
        <taxon>Hemiptera</taxon>
        <taxon>Sternorrhyncha</taxon>
        <taxon>Aphidomorpha</taxon>
        <taxon>Aphidoidea</taxon>
        <taxon>Aphididae</taxon>
        <taxon>Aphidini</taxon>
        <taxon>Melanaphis</taxon>
    </lineage>
</organism>
<dbReference type="Pfam" id="PF16953">
    <property type="entry name" value="PRORP"/>
    <property type="match status" value="1"/>
</dbReference>
<keyword evidence="4" id="KW-0378">Hydrolase</keyword>
<keyword evidence="5" id="KW-0862">Zinc</keyword>
<dbReference type="EMBL" id="GFXV01005538">
    <property type="protein sequence ID" value="MBW17343.1"/>
    <property type="molecule type" value="Transcribed_RNA"/>
</dbReference>
<dbReference type="GO" id="GO:0001682">
    <property type="term" value="P:tRNA 5'-leader removal"/>
    <property type="evidence" value="ECO:0007669"/>
    <property type="project" value="TreeGrafter"/>
</dbReference>
<proteinExistence type="inferred from homology"/>
<dbReference type="RefSeq" id="XP_025196412.1">
    <property type="nucleotide sequence ID" value="XM_025340627.1"/>
</dbReference>
<evidence type="ECO:0000256" key="2">
    <source>
        <dbReference type="ARBA" id="ARBA00007626"/>
    </source>
</evidence>
<evidence type="ECO:0000256" key="6">
    <source>
        <dbReference type="ARBA" id="ARBA00022946"/>
    </source>
</evidence>
<keyword evidence="3" id="KW-0479">Metal-binding</keyword>
<dbReference type="Gene3D" id="3.40.50.11980">
    <property type="match status" value="1"/>
</dbReference>
<dbReference type="GeneID" id="112595426"/>
<dbReference type="PANTHER" id="PTHR13547">
    <property type="match status" value="1"/>
</dbReference>
<evidence type="ECO:0000256" key="5">
    <source>
        <dbReference type="ARBA" id="ARBA00022833"/>
    </source>
</evidence>
<accession>A0A2H8TSY8</accession>
<dbReference type="GO" id="GO:0046872">
    <property type="term" value="F:metal ion binding"/>
    <property type="evidence" value="ECO:0007669"/>
    <property type="project" value="UniProtKB-KW"/>
</dbReference>
<evidence type="ECO:0000256" key="7">
    <source>
        <dbReference type="ARBA" id="ARBA00023128"/>
    </source>
</evidence>